<reference evidence="2 3" key="1">
    <citation type="submission" date="2019-05" db="EMBL/GenBank/DDBJ databases">
        <title>Draft genome sequence of Actinomadura sp. 14C53.</title>
        <authorList>
            <person name="Saricaoglu S."/>
            <person name="Isik K."/>
        </authorList>
    </citation>
    <scope>NUCLEOTIDE SEQUENCE [LARGE SCALE GENOMIC DNA]</scope>
    <source>
        <strain evidence="2 3">14C53</strain>
    </source>
</reference>
<keyword evidence="3" id="KW-1185">Reference proteome</keyword>
<protein>
    <recommendedName>
        <fullName evidence="4">House-cleaning noncanonical NTP pyrophosphatase (MazG superfamily)</fullName>
    </recommendedName>
</protein>
<organism evidence="2 3">
    <name type="scientific">Actinomadura soli</name>
    <dbReference type="NCBI Taxonomy" id="2508997"/>
    <lineage>
        <taxon>Bacteria</taxon>
        <taxon>Bacillati</taxon>
        <taxon>Actinomycetota</taxon>
        <taxon>Actinomycetes</taxon>
        <taxon>Streptosporangiales</taxon>
        <taxon>Thermomonosporaceae</taxon>
        <taxon>Actinomadura</taxon>
    </lineage>
</organism>
<dbReference type="InterPro" id="IPR038735">
    <property type="entry name" value="MSMEG_1276-like_NTP-PPase_dom"/>
</dbReference>
<comment type="caution">
    <text evidence="2">The sequence shown here is derived from an EMBL/GenBank/DDBJ whole genome shotgun (WGS) entry which is preliminary data.</text>
</comment>
<evidence type="ECO:0000313" key="2">
    <source>
        <dbReference type="EMBL" id="TMQ91133.1"/>
    </source>
</evidence>
<dbReference type="OrthoDB" id="9813491at2"/>
<dbReference type="CDD" id="cd11532">
    <property type="entry name" value="NTP-PPase_COG4997"/>
    <property type="match status" value="1"/>
</dbReference>
<name>A0A5C4J442_9ACTN</name>
<evidence type="ECO:0000313" key="3">
    <source>
        <dbReference type="Proteomes" id="UP000309174"/>
    </source>
</evidence>
<dbReference type="Proteomes" id="UP000309174">
    <property type="component" value="Unassembled WGS sequence"/>
</dbReference>
<feature type="region of interest" description="Disordered" evidence="1">
    <location>
        <begin position="1"/>
        <end position="21"/>
    </location>
</feature>
<evidence type="ECO:0008006" key="4">
    <source>
        <dbReference type="Google" id="ProtNLM"/>
    </source>
</evidence>
<accession>A0A5C4J442</accession>
<gene>
    <name evidence="2" type="ORF">ETD83_32395</name>
</gene>
<sequence length="117" mass="12858">MDRRHGTTAHRTKDGAGHAEKLVRDRIPEIIQEDGRLPETRVAGPDEHAALLRAKLYEEAGEYVASGDPGELSDLLEVVHALAALHGLTPGELEEQRSAKAAMRGGFSKRIVLRMER</sequence>
<evidence type="ECO:0000256" key="1">
    <source>
        <dbReference type="SAM" id="MobiDB-lite"/>
    </source>
</evidence>
<proteinExistence type="predicted"/>
<dbReference type="AlphaFoldDB" id="A0A5C4J442"/>
<dbReference type="EMBL" id="VCKW01000234">
    <property type="protein sequence ID" value="TMQ91133.1"/>
    <property type="molecule type" value="Genomic_DNA"/>
</dbReference>